<dbReference type="SMART" id="SM00342">
    <property type="entry name" value="HTH_ARAC"/>
    <property type="match status" value="1"/>
</dbReference>
<dbReference type="InterPro" id="IPR001789">
    <property type="entry name" value="Sig_transdc_resp-reg_receiver"/>
</dbReference>
<proteinExistence type="predicted"/>
<keyword evidence="5" id="KW-0805">Transcription regulation</keyword>
<dbReference type="Proteomes" id="UP000677918">
    <property type="component" value="Unassembled WGS sequence"/>
</dbReference>
<evidence type="ECO:0000256" key="7">
    <source>
        <dbReference type="ARBA" id="ARBA00023163"/>
    </source>
</evidence>
<dbReference type="InterPro" id="IPR018060">
    <property type="entry name" value="HTH_AraC"/>
</dbReference>
<dbReference type="EMBL" id="BOVK01000013">
    <property type="protein sequence ID" value="GIQ68223.1"/>
    <property type="molecule type" value="Genomic_DNA"/>
</dbReference>
<feature type="modified residue" description="4-aspartylphosphate" evidence="8">
    <location>
        <position position="54"/>
    </location>
</feature>
<keyword evidence="7" id="KW-0804">Transcription</keyword>
<name>A0A8J4H468_9BACL</name>
<dbReference type="InterPro" id="IPR051552">
    <property type="entry name" value="HptR"/>
</dbReference>
<dbReference type="GO" id="GO:0043565">
    <property type="term" value="F:sequence-specific DNA binding"/>
    <property type="evidence" value="ECO:0007669"/>
    <property type="project" value="InterPro"/>
</dbReference>
<dbReference type="InterPro" id="IPR009057">
    <property type="entry name" value="Homeodomain-like_sf"/>
</dbReference>
<accession>A0A8J4H468</accession>
<dbReference type="InterPro" id="IPR011006">
    <property type="entry name" value="CheY-like_superfamily"/>
</dbReference>
<dbReference type="AlphaFoldDB" id="A0A8J4H468"/>
<evidence type="ECO:0000256" key="6">
    <source>
        <dbReference type="ARBA" id="ARBA00023125"/>
    </source>
</evidence>
<comment type="caution">
    <text evidence="11">The sequence shown here is derived from an EMBL/GenBank/DDBJ whole genome shotgun (WGS) entry which is preliminary data.</text>
</comment>
<gene>
    <name evidence="11" type="ORF">XYCOK13_10470</name>
</gene>
<evidence type="ECO:0000256" key="8">
    <source>
        <dbReference type="PROSITE-ProRule" id="PRU00169"/>
    </source>
</evidence>
<comment type="subcellular location">
    <subcellularLocation>
        <location evidence="1">Cytoplasm</location>
    </subcellularLocation>
</comment>
<keyword evidence="6" id="KW-0238">DNA-binding</keyword>
<evidence type="ECO:0000256" key="2">
    <source>
        <dbReference type="ARBA" id="ARBA00022490"/>
    </source>
</evidence>
<dbReference type="PANTHER" id="PTHR42713:SF3">
    <property type="entry name" value="TRANSCRIPTIONAL REGULATORY PROTEIN HPTR"/>
    <property type="match status" value="1"/>
</dbReference>
<evidence type="ECO:0000256" key="4">
    <source>
        <dbReference type="ARBA" id="ARBA00023012"/>
    </source>
</evidence>
<feature type="domain" description="Response regulatory" evidence="10">
    <location>
        <begin position="2"/>
        <end position="119"/>
    </location>
</feature>
<evidence type="ECO:0000256" key="1">
    <source>
        <dbReference type="ARBA" id="ARBA00004496"/>
    </source>
</evidence>
<evidence type="ECO:0000313" key="11">
    <source>
        <dbReference type="EMBL" id="GIQ68223.1"/>
    </source>
</evidence>
<dbReference type="PROSITE" id="PS50110">
    <property type="entry name" value="RESPONSE_REGULATORY"/>
    <property type="match status" value="1"/>
</dbReference>
<keyword evidence="12" id="KW-1185">Reference proteome</keyword>
<dbReference type="Gene3D" id="1.10.10.60">
    <property type="entry name" value="Homeodomain-like"/>
    <property type="match status" value="2"/>
</dbReference>
<keyword evidence="4" id="KW-0902">Two-component regulatory system</keyword>
<feature type="domain" description="HTH araC/xylS-type" evidence="9">
    <location>
        <begin position="397"/>
        <end position="495"/>
    </location>
</feature>
<dbReference type="GO" id="GO:0003700">
    <property type="term" value="F:DNA-binding transcription factor activity"/>
    <property type="evidence" value="ECO:0007669"/>
    <property type="project" value="InterPro"/>
</dbReference>
<dbReference type="GO" id="GO:0005737">
    <property type="term" value="C:cytoplasm"/>
    <property type="evidence" value="ECO:0007669"/>
    <property type="project" value="UniProtKB-SubCell"/>
</dbReference>
<organism evidence="11 12">
    <name type="scientific">Xylanibacillus composti</name>
    <dbReference type="NCBI Taxonomy" id="1572762"/>
    <lineage>
        <taxon>Bacteria</taxon>
        <taxon>Bacillati</taxon>
        <taxon>Bacillota</taxon>
        <taxon>Bacilli</taxon>
        <taxon>Bacillales</taxon>
        <taxon>Paenibacillaceae</taxon>
        <taxon>Xylanibacillus</taxon>
    </lineage>
</organism>
<sequence length="500" mass="58524">MKLLIADDQQSLHTFLNTMMNWETLGIREVRHTYDGRETLQAVREYKPHLLILDIRMPFMSGLDMLKELQDLPTKPRTIILSAHDEFEYARDALHLNVDQYMLKPVDLTLLQTAIEGLTEQIRHNYQKVLAREFGKWVHSRALHAEVVEAMNEAFRVLQIDHYVLLEVRGECPPENLPTDWITNQDSVASFNHYRKSPDGYACLLGLSADVSDDELLVLVNRLWAYWRKMYPNGQLSIGMSRKAQDPSAMLLGLQQSEEASSAFFYSSEPVNAYTGESFASSWNLSEFHRYEKGFEEKISYAYHVEAIVELSGELFQDFRRRRLHPEKVYALLLQYLYAIGHANRCSDLKWSETEEISIDFLRRFRTADDLEAMFVHWIRSLGNRQEQAQGWNETIKQVKQYVQLHYGEDVSLQAISQKFSIDRFQLSRWFKQECQMNYWSFVMQVRMEKAAEMLADTSLKNSVIAEATGFVDESHFSRVFKKYYKMTPKQYRQALDSSS</sequence>
<keyword evidence="2" id="KW-0963">Cytoplasm</keyword>
<dbReference type="SMART" id="SM00448">
    <property type="entry name" value="REC"/>
    <property type="match status" value="1"/>
</dbReference>
<protein>
    <submittedName>
        <fullName evidence="11">Response regulator</fullName>
    </submittedName>
</protein>
<dbReference type="SUPFAM" id="SSF52172">
    <property type="entry name" value="CheY-like"/>
    <property type="match status" value="1"/>
</dbReference>
<dbReference type="Pfam" id="PF12833">
    <property type="entry name" value="HTH_18"/>
    <property type="match status" value="1"/>
</dbReference>
<reference evidence="11" key="1">
    <citation type="submission" date="2021-04" db="EMBL/GenBank/DDBJ databases">
        <title>Draft genome sequence of Xylanibacillus composti strain K13.</title>
        <authorList>
            <person name="Uke A."/>
            <person name="Chhe C."/>
            <person name="Baramee S."/>
            <person name="Kosugi A."/>
        </authorList>
    </citation>
    <scope>NUCLEOTIDE SEQUENCE</scope>
    <source>
        <strain evidence="11">K13</strain>
    </source>
</reference>
<dbReference type="PROSITE" id="PS01124">
    <property type="entry name" value="HTH_ARAC_FAMILY_2"/>
    <property type="match status" value="1"/>
</dbReference>
<dbReference type="PANTHER" id="PTHR42713">
    <property type="entry name" value="HISTIDINE KINASE-RELATED"/>
    <property type="match status" value="1"/>
</dbReference>
<evidence type="ECO:0000259" key="10">
    <source>
        <dbReference type="PROSITE" id="PS50110"/>
    </source>
</evidence>
<keyword evidence="3 8" id="KW-0597">Phosphoprotein</keyword>
<dbReference type="GO" id="GO:0000160">
    <property type="term" value="P:phosphorelay signal transduction system"/>
    <property type="evidence" value="ECO:0007669"/>
    <property type="project" value="UniProtKB-KW"/>
</dbReference>
<evidence type="ECO:0000313" key="12">
    <source>
        <dbReference type="Proteomes" id="UP000677918"/>
    </source>
</evidence>
<evidence type="ECO:0000259" key="9">
    <source>
        <dbReference type="PROSITE" id="PS01124"/>
    </source>
</evidence>
<evidence type="ECO:0000256" key="5">
    <source>
        <dbReference type="ARBA" id="ARBA00023015"/>
    </source>
</evidence>
<dbReference type="Gene3D" id="3.40.50.2300">
    <property type="match status" value="1"/>
</dbReference>
<dbReference type="CDD" id="cd17536">
    <property type="entry name" value="REC_YesN-like"/>
    <property type="match status" value="1"/>
</dbReference>
<dbReference type="SUPFAM" id="SSF46689">
    <property type="entry name" value="Homeodomain-like"/>
    <property type="match status" value="2"/>
</dbReference>
<dbReference type="Pfam" id="PF00072">
    <property type="entry name" value="Response_reg"/>
    <property type="match status" value="1"/>
</dbReference>
<evidence type="ECO:0000256" key="3">
    <source>
        <dbReference type="ARBA" id="ARBA00022553"/>
    </source>
</evidence>
<dbReference type="RefSeq" id="WP_213410822.1">
    <property type="nucleotide sequence ID" value="NZ_BOVK01000013.1"/>
</dbReference>